<dbReference type="EMBL" id="JACKWZ010000288">
    <property type="protein sequence ID" value="KAF9409943.1"/>
    <property type="molecule type" value="Genomic_DNA"/>
</dbReference>
<gene>
    <name evidence="2" type="ORF">HW555_010834</name>
</gene>
<evidence type="ECO:0000256" key="1">
    <source>
        <dbReference type="SAM" id="MobiDB-lite"/>
    </source>
</evidence>
<sequence length="201" mass="23024">MTGYNSHKNTNDRILDLVLSNNYLDVAKCSEPLVSEDPHHYHRKFKKYGNRCDYDSFSALRDRGKILEREMFADYIDTIEMELAGHHVWRRLGNWLMQNVTVTIAVFKKQIPVSNDRLICVLNSIGTGLHNDDPRISLVPGDRFPSEVCDVTSQDRNSRHGFIFRVRSCDGDSSSDYMAVIQPQGLPPPQARTYESDRTSS</sequence>
<reference evidence="2" key="1">
    <citation type="submission" date="2020-08" db="EMBL/GenBank/DDBJ databases">
        <title>Spodoptera exigua strain:BAW_Kor-Di-RS1 Genome sequencing and assembly.</title>
        <authorList>
            <person name="Kim J."/>
            <person name="Nam H.Y."/>
            <person name="Kwon M."/>
            <person name="Choi J.H."/>
            <person name="Cho S.R."/>
            <person name="Kim G.-H."/>
        </authorList>
    </citation>
    <scope>NUCLEOTIDE SEQUENCE</scope>
    <source>
        <strain evidence="2">BAW_Kor-Di-RS1</strain>
        <tissue evidence="2">Whole-body</tissue>
    </source>
</reference>
<proteinExistence type="predicted"/>
<comment type="caution">
    <text evidence="2">The sequence shown here is derived from an EMBL/GenBank/DDBJ whole genome shotgun (WGS) entry which is preliminary data.</text>
</comment>
<protein>
    <submittedName>
        <fullName evidence="2">Uncharacterized protein</fullName>
    </submittedName>
</protein>
<evidence type="ECO:0000313" key="2">
    <source>
        <dbReference type="EMBL" id="KAF9409943.1"/>
    </source>
</evidence>
<name>A0A835G840_SPOEX</name>
<accession>A0A835G840</accession>
<dbReference type="AlphaFoldDB" id="A0A835G840"/>
<dbReference type="Proteomes" id="UP000648187">
    <property type="component" value="Unassembled WGS sequence"/>
</dbReference>
<evidence type="ECO:0000313" key="3">
    <source>
        <dbReference type="Proteomes" id="UP000648187"/>
    </source>
</evidence>
<keyword evidence="3" id="KW-1185">Reference proteome</keyword>
<organism evidence="2 3">
    <name type="scientific">Spodoptera exigua</name>
    <name type="common">Beet armyworm</name>
    <name type="synonym">Noctua fulgens</name>
    <dbReference type="NCBI Taxonomy" id="7107"/>
    <lineage>
        <taxon>Eukaryota</taxon>
        <taxon>Metazoa</taxon>
        <taxon>Ecdysozoa</taxon>
        <taxon>Arthropoda</taxon>
        <taxon>Hexapoda</taxon>
        <taxon>Insecta</taxon>
        <taxon>Pterygota</taxon>
        <taxon>Neoptera</taxon>
        <taxon>Endopterygota</taxon>
        <taxon>Lepidoptera</taxon>
        <taxon>Glossata</taxon>
        <taxon>Ditrysia</taxon>
        <taxon>Noctuoidea</taxon>
        <taxon>Noctuidae</taxon>
        <taxon>Amphipyrinae</taxon>
        <taxon>Spodoptera</taxon>
    </lineage>
</organism>
<feature type="region of interest" description="Disordered" evidence="1">
    <location>
        <begin position="181"/>
        <end position="201"/>
    </location>
</feature>